<dbReference type="InterPro" id="IPR001173">
    <property type="entry name" value="Glyco_trans_2-like"/>
</dbReference>
<keyword evidence="5" id="KW-1185">Reference proteome</keyword>
<feature type="transmembrane region" description="Helical" evidence="2">
    <location>
        <begin position="340"/>
        <end position="363"/>
    </location>
</feature>
<feature type="domain" description="Glycosyltransferase 2-like" evidence="3">
    <location>
        <begin position="42"/>
        <end position="176"/>
    </location>
</feature>
<feature type="transmembrane region" description="Helical" evidence="2">
    <location>
        <begin position="278"/>
        <end position="303"/>
    </location>
</feature>
<gene>
    <name evidence="4" type="ORF">BZARG_2189</name>
</gene>
<dbReference type="AlphaFoldDB" id="G2EAJ6"/>
<protein>
    <submittedName>
        <fullName evidence="4">Glycosyl transferase</fullName>
    </submittedName>
</protein>
<feature type="transmembrane region" description="Helical" evidence="2">
    <location>
        <begin position="6"/>
        <end position="24"/>
    </location>
</feature>
<keyword evidence="2" id="KW-0812">Transmembrane</keyword>
<dbReference type="SUPFAM" id="SSF53448">
    <property type="entry name" value="Nucleotide-diphospho-sugar transferases"/>
    <property type="match status" value="1"/>
</dbReference>
<dbReference type="GO" id="GO:0016740">
    <property type="term" value="F:transferase activity"/>
    <property type="evidence" value="ECO:0007669"/>
    <property type="project" value="UniProtKB-KW"/>
</dbReference>
<dbReference type="EMBL" id="AFXZ01000005">
    <property type="protein sequence ID" value="EGV44543.1"/>
    <property type="molecule type" value="Genomic_DNA"/>
</dbReference>
<evidence type="ECO:0000256" key="1">
    <source>
        <dbReference type="ARBA" id="ARBA00038494"/>
    </source>
</evidence>
<evidence type="ECO:0000313" key="5">
    <source>
        <dbReference type="Proteomes" id="UP000003730"/>
    </source>
</evidence>
<proteinExistence type="inferred from homology"/>
<dbReference type="PANTHER" id="PTHR43630:SF2">
    <property type="entry name" value="GLYCOSYLTRANSFERASE"/>
    <property type="match status" value="1"/>
</dbReference>
<sequence>MVFIIAISITLTYLFLISVFIYGFDKVPKFYLDDIPAETQFSIVIPFRNESNNLPQLLKSIKDLQYPIDFFEIILIDDQSEDNSVKIVKTFIENGLKNVTILKNEGVNFSPKKEAITKGISIAKYDWIITTDADCRVPKHWLNTFDCFIQKNNYRLIAAPVNYYDIASFLDRFQTMDILSLMGTTIGAFGVREPFLANGANLAYKKTLFTELSGFEGSDKIASGDDVFLLQKAFKNNPDDVFYLKSIEATVETKPQRDWGQLISQRLRWMAKTTHYKSFFGIITGLVVMLMNLLLILLIPVILFDGLSVTDFLYIVIIKFMVDFLLIFKTSRFLQQESVLPIFISASIFYPFFSLYIIVLSFFKSYTWKGRTFKK</sequence>
<dbReference type="Proteomes" id="UP000003730">
    <property type="component" value="Unassembled WGS sequence"/>
</dbReference>
<name>G2EAJ6_9FLAO</name>
<keyword evidence="4" id="KW-0808">Transferase</keyword>
<evidence type="ECO:0000259" key="3">
    <source>
        <dbReference type="Pfam" id="PF00535"/>
    </source>
</evidence>
<dbReference type="eggNOG" id="COG1215">
    <property type="taxonomic scope" value="Bacteria"/>
</dbReference>
<evidence type="ECO:0000313" key="4">
    <source>
        <dbReference type="EMBL" id="EGV44543.1"/>
    </source>
</evidence>
<dbReference type="PATRIC" id="fig|1046627.3.peg.567"/>
<dbReference type="Pfam" id="PF00535">
    <property type="entry name" value="Glycos_transf_2"/>
    <property type="match status" value="1"/>
</dbReference>
<dbReference type="InterPro" id="IPR029044">
    <property type="entry name" value="Nucleotide-diphossugar_trans"/>
</dbReference>
<accession>G2EAJ6</accession>
<dbReference type="PANTHER" id="PTHR43630">
    <property type="entry name" value="POLY-BETA-1,6-N-ACETYL-D-GLUCOSAMINE SYNTHASE"/>
    <property type="match status" value="1"/>
</dbReference>
<comment type="caution">
    <text evidence="4">The sequence shown here is derived from an EMBL/GenBank/DDBJ whole genome shotgun (WGS) entry which is preliminary data.</text>
</comment>
<evidence type="ECO:0000256" key="2">
    <source>
        <dbReference type="SAM" id="Phobius"/>
    </source>
</evidence>
<dbReference type="RefSeq" id="WP_008635092.1">
    <property type="nucleotide sequence ID" value="NZ_AFXZ01000005.1"/>
</dbReference>
<dbReference type="OrthoDB" id="9805625at2"/>
<keyword evidence="2" id="KW-1133">Transmembrane helix</keyword>
<keyword evidence="2" id="KW-0472">Membrane</keyword>
<feature type="transmembrane region" description="Helical" evidence="2">
    <location>
        <begin position="309"/>
        <end position="328"/>
    </location>
</feature>
<dbReference type="Gene3D" id="3.90.550.10">
    <property type="entry name" value="Spore Coat Polysaccharide Biosynthesis Protein SpsA, Chain A"/>
    <property type="match status" value="1"/>
</dbReference>
<reference evidence="4 5" key="1">
    <citation type="journal article" date="2008" name="Int. J. Syst. Evol. Microbiol.">
        <title>Bizionia argentinensis sp. nov., isolated from surface marine water in Antarctica.</title>
        <authorList>
            <person name="Bercovich A."/>
            <person name="Vazquez S.C."/>
            <person name="Yankilevich P."/>
            <person name="Coria S.H."/>
            <person name="Foti M."/>
            <person name="Hernandez E."/>
            <person name="Vidal A."/>
            <person name="Ruberto L."/>
            <person name="Melo C."/>
            <person name="Marenssi S."/>
            <person name="Criscuolo M."/>
            <person name="Memoli M."/>
            <person name="Arguelles M."/>
            <person name="Mac Cormack W.P."/>
        </authorList>
    </citation>
    <scope>NUCLEOTIDE SEQUENCE [LARGE SCALE GENOMIC DNA]</scope>
    <source>
        <strain evidence="4 5">JUB59</strain>
    </source>
</reference>
<organism evidence="4 5">
    <name type="scientific">Bizionia argentinensis JUB59</name>
    <dbReference type="NCBI Taxonomy" id="1046627"/>
    <lineage>
        <taxon>Bacteria</taxon>
        <taxon>Pseudomonadati</taxon>
        <taxon>Bacteroidota</taxon>
        <taxon>Flavobacteriia</taxon>
        <taxon>Flavobacteriales</taxon>
        <taxon>Flavobacteriaceae</taxon>
        <taxon>Bizionia</taxon>
    </lineage>
</organism>
<dbReference type="STRING" id="1046627.BZARG_2189"/>
<comment type="similarity">
    <text evidence="1">Belongs to the glycosyltransferase 2 family. WaaE/KdtX subfamily.</text>
</comment>